<accession>A0ABY6HLZ2</accession>
<dbReference type="Pfam" id="PF07748">
    <property type="entry name" value="Glyco_hydro_38C"/>
    <property type="match status" value="1"/>
</dbReference>
<dbReference type="InterPro" id="IPR027291">
    <property type="entry name" value="Glyco_hydro_38_N_sf"/>
</dbReference>
<dbReference type="Proteomes" id="UP001208689">
    <property type="component" value="Chromosome"/>
</dbReference>
<evidence type="ECO:0000256" key="3">
    <source>
        <dbReference type="ARBA" id="ARBA00022801"/>
    </source>
</evidence>
<dbReference type="Pfam" id="PF01074">
    <property type="entry name" value="Glyco_hydro_38N"/>
    <property type="match status" value="1"/>
</dbReference>
<comment type="similarity">
    <text evidence="1">Belongs to the glycosyl hydrolase 38 family.</text>
</comment>
<keyword evidence="2" id="KW-0479">Metal-binding</keyword>
<keyword evidence="7" id="KW-1185">Reference proteome</keyword>
<dbReference type="InterPro" id="IPR011330">
    <property type="entry name" value="Glyco_hydro/deAcase_b/a-brl"/>
</dbReference>
<dbReference type="InterPro" id="IPR011013">
    <property type="entry name" value="Gal_mutarotase_sf_dom"/>
</dbReference>
<name>A0ABY6HLZ2_9ARCH</name>
<sequence length="1048" mass="120487">MIKKEIYLVPYAHLDTQWRWEYPTTIKKYIKNTIEENLELYNKYPEHSFNFTGAIRYSMMKEYYPEKFAKIKQLIADGRWHIAGTCLDETDALVPSVESMIRNILYGDRWVRKEFGKTSKDYMIPDCFGFPANMPSVLTHCGIQGFSSQKLTWNSAVGIPFEIGIWKGPDGAELVSALNPRAYVSQLFRMVQHNKKRLAHLQRLGLKNGIWKSFQYYGVGDIGGAPKEASVRNAIKSMKASTDELTVRQGAADQFFIEITEQEKQKMDEYTGDLLLINHSAGTLTSAAIMKRWNRKNEQLAFAAETAAISGTLVAGAVYPAEKIRSAWHRMIGNQMHDILPGTCTPTAYLYSQNDEVVALNTWTSVLEDAATAIAPYIPGDGSILLFNPLGESRNEAVEVGIDLPEQISSVNISIYDSEGTSFPAQFKKYENGKCSAIFSPKLPPFSWKRYSFDINETNSNTNNYNSIRIETTKEQFCLENTFYRVQVTHKGKIESIFHKKLEKELLKKPLAYEFQKEKPRAFPSWNMDWNDRKKPPYQRIEAGDTVSILENGPIRCTLQITTNFNKSVFVKEISLSQDSEVVEFTERIKWRELGCSCKFALTSNIENSEVTYNWETSRIKRGLNNPKLYEMPSRLWVDVSDQDWGISLMEDSKFGYDHPADDTLRMTLIYTPSTRLFNGFRDQKYHDWGEHVIRYGIYGHKGDFRSTDIMARSFNQPIRSFAIKDEISSYKKDEFSLLEVSSKQIGITAVKKSEDSDGIIIRLYERFGKEANATISITFPTLKIASVWEVDGLEEKIRNTDHTKTSFKVQVPANGIRSYHLILQNDQKSPKILQSVVNLDYNYRMISKNHEVQGLYPNELVPSHIQAGNILYQLVKEKNLNSVRCKGQVISLPHEYNTLSILIAAEEECKGTFTWRNSKGEDFQSTISSIPSMTKKVGLWDTRIWKNPPKHSKKFKRDYIWYNKCIGVEPGFINRNRLEWYSTHTHQNGEDQYYQYGYMYSKKLDIPTDAQQLILPDDGRIFIFAITASNQIVRVNSTQKLNDSYDF</sequence>
<dbReference type="InterPro" id="IPR015341">
    <property type="entry name" value="Glyco_hydro_38_cen"/>
</dbReference>
<evidence type="ECO:0000313" key="7">
    <source>
        <dbReference type="Proteomes" id="UP001208689"/>
    </source>
</evidence>
<dbReference type="Pfam" id="PF17677">
    <property type="entry name" value="Glyco_hydro38C2"/>
    <property type="match status" value="1"/>
</dbReference>
<gene>
    <name evidence="6" type="ORF">NEF87_000816</name>
</gene>
<reference evidence="6" key="1">
    <citation type="submission" date="2022-09" db="EMBL/GenBank/DDBJ databases">
        <title>Actin cytoskeleton and complex cell architecture in an #Asgard archaeon.</title>
        <authorList>
            <person name="Ponce Toledo R.I."/>
            <person name="Schleper C."/>
            <person name="Rodrigues Oliveira T."/>
            <person name="Wollweber F."/>
            <person name="Xu J."/>
            <person name="Rittmann S."/>
            <person name="Klingl A."/>
            <person name="Pilhofer M."/>
        </authorList>
    </citation>
    <scope>NUCLEOTIDE SEQUENCE</scope>
    <source>
        <strain evidence="6">B-35</strain>
    </source>
</reference>
<evidence type="ECO:0000313" key="6">
    <source>
        <dbReference type="EMBL" id="UYP44531.1"/>
    </source>
</evidence>
<dbReference type="Pfam" id="PF09261">
    <property type="entry name" value="Alpha-mann_mid"/>
    <property type="match status" value="1"/>
</dbReference>
<evidence type="ECO:0000256" key="4">
    <source>
        <dbReference type="ARBA" id="ARBA00023295"/>
    </source>
</evidence>
<dbReference type="InterPro" id="IPR037094">
    <property type="entry name" value="Glyco_hydro_38_cen_sf"/>
</dbReference>
<dbReference type="SMART" id="SM00872">
    <property type="entry name" value="Alpha-mann_mid"/>
    <property type="match status" value="1"/>
</dbReference>
<keyword evidence="4" id="KW-0326">Glycosidase</keyword>
<organism evidence="6 7">
    <name type="scientific">Candidatus Lokiarchaeum ossiferum</name>
    <dbReference type="NCBI Taxonomy" id="2951803"/>
    <lineage>
        <taxon>Archaea</taxon>
        <taxon>Promethearchaeati</taxon>
        <taxon>Promethearchaeota</taxon>
        <taxon>Promethearchaeia</taxon>
        <taxon>Promethearchaeales</taxon>
        <taxon>Promethearchaeaceae</taxon>
        <taxon>Candidatus Lokiarchaeum</taxon>
    </lineage>
</organism>
<evidence type="ECO:0000256" key="2">
    <source>
        <dbReference type="ARBA" id="ARBA00022723"/>
    </source>
</evidence>
<dbReference type="InterPro" id="IPR028995">
    <property type="entry name" value="Glyco_hydro_57/38_cen_sf"/>
</dbReference>
<dbReference type="Gene3D" id="2.70.98.30">
    <property type="entry name" value="Golgi alpha-mannosidase II, domain 4"/>
    <property type="match status" value="1"/>
</dbReference>
<keyword evidence="3" id="KW-0378">Hydrolase</keyword>
<dbReference type="Gene3D" id="1.20.1270.50">
    <property type="entry name" value="Glycoside hydrolase family 38, central domain"/>
    <property type="match status" value="1"/>
</dbReference>
<dbReference type="InterPro" id="IPR011682">
    <property type="entry name" value="Glyco_hydro_38_C"/>
</dbReference>
<dbReference type="Gene3D" id="3.20.110.10">
    <property type="entry name" value="Glycoside hydrolase 38, N terminal domain"/>
    <property type="match status" value="1"/>
</dbReference>
<dbReference type="Gene3D" id="2.60.40.2220">
    <property type="match status" value="1"/>
</dbReference>
<feature type="domain" description="Glycoside hydrolase family 38 central" evidence="5">
    <location>
        <begin position="278"/>
        <end position="356"/>
    </location>
</feature>
<proteinExistence type="inferred from homology"/>
<dbReference type="EMBL" id="CP104013">
    <property type="protein sequence ID" value="UYP44531.1"/>
    <property type="molecule type" value="Genomic_DNA"/>
</dbReference>
<dbReference type="SUPFAM" id="SSF88713">
    <property type="entry name" value="Glycoside hydrolase/deacetylase"/>
    <property type="match status" value="1"/>
</dbReference>
<dbReference type="PANTHER" id="PTHR46017:SF1">
    <property type="entry name" value="ALPHA-MANNOSIDASE 2C1"/>
    <property type="match status" value="1"/>
</dbReference>
<dbReference type="InterPro" id="IPR041147">
    <property type="entry name" value="GH38_C"/>
</dbReference>
<dbReference type="PANTHER" id="PTHR46017">
    <property type="entry name" value="ALPHA-MANNOSIDASE 2C1"/>
    <property type="match status" value="1"/>
</dbReference>
<evidence type="ECO:0000256" key="1">
    <source>
        <dbReference type="ARBA" id="ARBA00009792"/>
    </source>
</evidence>
<evidence type="ECO:0000259" key="5">
    <source>
        <dbReference type="SMART" id="SM00872"/>
    </source>
</evidence>
<dbReference type="SUPFAM" id="SSF88688">
    <property type="entry name" value="Families 57/38 glycoside transferase middle domain"/>
    <property type="match status" value="1"/>
</dbReference>
<protein>
    <recommendedName>
        <fullName evidence="5">Glycoside hydrolase family 38 central domain-containing protein</fullName>
    </recommendedName>
</protein>
<dbReference type="InterPro" id="IPR000602">
    <property type="entry name" value="Glyco_hydro_38_N"/>
</dbReference>
<dbReference type="SUPFAM" id="SSF74650">
    <property type="entry name" value="Galactose mutarotase-like"/>
    <property type="match status" value="1"/>
</dbReference>